<protein>
    <recommendedName>
        <fullName evidence="1">DNA/RNA-binding protein Alba-like domain-containing protein</fullName>
    </recommendedName>
</protein>
<dbReference type="GO" id="GO:0003676">
    <property type="term" value="F:nucleic acid binding"/>
    <property type="evidence" value="ECO:0007669"/>
    <property type="project" value="InterPro"/>
</dbReference>
<evidence type="ECO:0000313" key="2">
    <source>
        <dbReference type="EMBL" id="CAF1026691.1"/>
    </source>
</evidence>
<dbReference type="InterPro" id="IPR002775">
    <property type="entry name" value="DNA/RNA-bd_Alba-like"/>
</dbReference>
<dbReference type="InterPro" id="IPR036882">
    <property type="entry name" value="Alba-like_dom_sf"/>
</dbReference>
<dbReference type="Proteomes" id="UP000663860">
    <property type="component" value="Unassembled WGS sequence"/>
</dbReference>
<dbReference type="Proteomes" id="UP000663868">
    <property type="component" value="Unassembled WGS sequence"/>
</dbReference>
<sequence>MNVSNVSLTLPFTLHTSCLHMQVKSGSKTKNLVQYVKRKLLLTDNIIEQITWNAYGDGISKAIACAEMLKRQSELIFHEYVQIGYKTNEKIQSSDKIKLNKDIPSICILLSKIPLIKTDEKED</sequence>
<evidence type="ECO:0000313" key="3">
    <source>
        <dbReference type="EMBL" id="CAF3851797.1"/>
    </source>
</evidence>
<dbReference type="SUPFAM" id="SSF82704">
    <property type="entry name" value="AlbA-like"/>
    <property type="match status" value="1"/>
</dbReference>
<name>A0A814IJ90_9BILA</name>
<evidence type="ECO:0000259" key="1">
    <source>
        <dbReference type="Pfam" id="PF01918"/>
    </source>
</evidence>
<gene>
    <name evidence="2" type="ORF">IZO911_LOCUS19026</name>
    <name evidence="3" type="ORF">KXQ929_LOCUS20144</name>
</gene>
<feature type="domain" description="DNA/RNA-binding protein Alba-like" evidence="1">
    <location>
        <begin position="20"/>
        <end position="84"/>
    </location>
</feature>
<proteinExistence type="predicted"/>
<evidence type="ECO:0000313" key="4">
    <source>
        <dbReference type="Proteomes" id="UP000663860"/>
    </source>
</evidence>
<comment type="caution">
    <text evidence="2">The sequence shown here is derived from an EMBL/GenBank/DDBJ whole genome shotgun (WGS) entry which is preliminary data.</text>
</comment>
<reference evidence="2" key="1">
    <citation type="submission" date="2021-02" db="EMBL/GenBank/DDBJ databases">
        <authorList>
            <person name="Nowell W R."/>
        </authorList>
    </citation>
    <scope>NUCLEOTIDE SEQUENCE</scope>
</reference>
<dbReference type="Gene3D" id="3.30.110.20">
    <property type="entry name" value="Alba-like domain"/>
    <property type="match status" value="1"/>
</dbReference>
<organism evidence="2 4">
    <name type="scientific">Adineta steineri</name>
    <dbReference type="NCBI Taxonomy" id="433720"/>
    <lineage>
        <taxon>Eukaryota</taxon>
        <taxon>Metazoa</taxon>
        <taxon>Spiralia</taxon>
        <taxon>Gnathifera</taxon>
        <taxon>Rotifera</taxon>
        <taxon>Eurotatoria</taxon>
        <taxon>Bdelloidea</taxon>
        <taxon>Adinetida</taxon>
        <taxon>Adinetidae</taxon>
        <taxon>Adineta</taxon>
    </lineage>
</organism>
<dbReference type="Pfam" id="PF01918">
    <property type="entry name" value="Alba"/>
    <property type="match status" value="1"/>
</dbReference>
<accession>A0A814IJ90</accession>
<dbReference type="EMBL" id="CAJNOE010000187">
    <property type="protein sequence ID" value="CAF1026691.1"/>
    <property type="molecule type" value="Genomic_DNA"/>
</dbReference>
<dbReference type="EMBL" id="CAJOBB010001400">
    <property type="protein sequence ID" value="CAF3851797.1"/>
    <property type="molecule type" value="Genomic_DNA"/>
</dbReference>
<dbReference type="AlphaFoldDB" id="A0A814IJ90"/>